<proteinExistence type="predicted"/>
<dbReference type="Proteomes" id="UP001470230">
    <property type="component" value="Unassembled WGS sequence"/>
</dbReference>
<dbReference type="Gene3D" id="2.60.120.260">
    <property type="entry name" value="Galactose-binding domain-like"/>
    <property type="match status" value="1"/>
</dbReference>
<comment type="caution">
    <text evidence="1">The sequence shown here is derived from an EMBL/GenBank/DDBJ whole genome shotgun (WGS) entry which is preliminary data.</text>
</comment>
<protein>
    <recommendedName>
        <fullName evidence="3">F5/8 type C domain-containing protein</fullName>
    </recommendedName>
</protein>
<dbReference type="InterPro" id="IPR008979">
    <property type="entry name" value="Galactose-bd-like_sf"/>
</dbReference>
<evidence type="ECO:0008006" key="3">
    <source>
        <dbReference type="Google" id="ProtNLM"/>
    </source>
</evidence>
<evidence type="ECO:0000313" key="1">
    <source>
        <dbReference type="EMBL" id="KAK8839940.1"/>
    </source>
</evidence>
<dbReference type="EMBL" id="JAPFFF010000050">
    <property type="protein sequence ID" value="KAK8839940.1"/>
    <property type="molecule type" value="Genomic_DNA"/>
</dbReference>
<name>A0ABR2H1B3_9EUKA</name>
<gene>
    <name evidence="1" type="ORF">M9Y10_031655</name>
</gene>
<keyword evidence="2" id="KW-1185">Reference proteome</keyword>
<dbReference type="SUPFAM" id="SSF49785">
    <property type="entry name" value="Galactose-binding domain-like"/>
    <property type="match status" value="1"/>
</dbReference>
<reference evidence="1 2" key="1">
    <citation type="submission" date="2024-04" db="EMBL/GenBank/DDBJ databases">
        <title>Tritrichomonas musculus Genome.</title>
        <authorList>
            <person name="Alves-Ferreira E."/>
            <person name="Grigg M."/>
            <person name="Lorenzi H."/>
            <person name="Galac M."/>
        </authorList>
    </citation>
    <scope>NUCLEOTIDE SEQUENCE [LARGE SCALE GENOMIC DNA]</scope>
    <source>
        <strain evidence="1 2">EAF2021</strain>
    </source>
</reference>
<evidence type="ECO:0000313" key="2">
    <source>
        <dbReference type="Proteomes" id="UP001470230"/>
    </source>
</evidence>
<sequence length="420" mass="49741">MEKENMDFSLSLKSLEDIPFDKYENDFTIIVNNKKYQISRIVADLISPHIRKLHYVDESINEFSFTTKNDTKHDYFQDFLNLVSFEETKIDPDHQTHYSEYFYQLGNLNEYFRLQTKFFSEINSENAVDRLLSISNITEIDPEIKIDEKSIQQLIDFISENFENVNKDRFKLLKLEFLEEIIENEKLRINDEDSLMNFILSLYEDDRSYSFLFESVLFFNISKETLEKYTISKGNASKDFLEFIYQQGENEFKGIMNHLNEETGSNIHDNGTIEITSNSIGSDDIDYHPKNIIDYHSNNFYYSKDIDNTFICFDFKDKLVQLSSYLVKSFGNTANFQHLRNWVVEGSMNGDDWQIIDRHDNDPTLNGSHIVHSFDVNDEKNDFYRFIRLRQIGNSWCHFGNHSLLALDSIEFYGKLKKQN</sequence>
<organism evidence="1 2">
    <name type="scientific">Tritrichomonas musculus</name>
    <dbReference type="NCBI Taxonomy" id="1915356"/>
    <lineage>
        <taxon>Eukaryota</taxon>
        <taxon>Metamonada</taxon>
        <taxon>Parabasalia</taxon>
        <taxon>Tritrichomonadida</taxon>
        <taxon>Tritrichomonadidae</taxon>
        <taxon>Tritrichomonas</taxon>
    </lineage>
</organism>
<accession>A0ABR2H1B3</accession>